<sequence>MTGLPAQPAVQTAIAPAIPAAAPVSALAPALVPAHVRTFLAFDFGLKRVGVASGNRLLLRAAPQSTIAAVGAARWAQVAQRIGQWQPDALVIGVPLHPDGASHENTALALRFGRQLRGRFGLPVFEVDERYSTTEAIAGGAKDADAAAACIILEQFLRSLE</sequence>
<keyword evidence="1 5" id="KW-0963">Cytoplasm</keyword>
<accession>A1WI19</accession>
<dbReference type="SMART" id="SM00732">
    <property type="entry name" value="YqgFc"/>
    <property type="match status" value="1"/>
</dbReference>
<evidence type="ECO:0000313" key="8">
    <source>
        <dbReference type="Proteomes" id="UP000000374"/>
    </source>
</evidence>
<dbReference type="Gene3D" id="3.30.420.140">
    <property type="entry name" value="YqgF/RNase H-like domain"/>
    <property type="match status" value="1"/>
</dbReference>
<comment type="subcellular location">
    <subcellularLocation>
        <location evidence="5">Cytoplasm</location>
    </subcellularLocation>
</comment>
<dbReference type="EMBL" id="CP000542">
    <property type="protein sequence ID" value="ABM57276.1"/>
    <property type="molecule type" value="Genomic_DNA"/>
</dbReference>
<dbReference type="NCBIfam" id="TIGR00250">
    <property type="entry name" value="RNAse_H_YqgF"/>
    <property type="match status" value="1"/>
</dbReference>
<dbReference type="GO" id="GO:0016788">
    <property type="term" value="F:hydrolase activity, acting on ester bonds"/>
    <property type="evidence" value="ECO:0007669"/>
    <property type="project" value="UniProtKB-UniRule"/>
</dbReference>
<dbReference type="RefSeq" id="WP_011809283.1">
    <property type="nucleotide sequence ID" value="NC_008786.1"/>
</dbReference>
<dbReference type="EC" id="3.1.-.-" evidence="5"/>
<dbReference type="PANTHER" id="PTHR33317:SF4">
    <property type="entry name" value="POLYNUCLEOTIDYL TRANSFERASE, RIBONUCLEASE H-LIKE SUPERFAMILY PROTEIN"/>
    <property type="match status" value="1"/>
</dbReference>
<dbReference type="SUPFAM" id="SSF53098">
    <property type="entry name" value="Ribonuclease H-like"/>
    <property type="match status" value="1"/>
</dbReference>
<evidence type="ECO:0000256" key="3">
    <source>
        <dbReference type="ARBA" id="ARBA00022722"/>
    </source>
</evidence>
<dbReference type="Pfam" id="PF03652">
    <property type="entry name" value="RuvX"/>
    <property type="match status" value="1"/>
</dbReference>
<dbReference type="HOGENOM" id="CLU_098240_3_2_4"/>
<evidence type="ECO:0000256" key="5">
    <source>
        <dbReference type="HAMAP-Rule" id="MF_00651"/>
    </source>
</evidence>
<keyword evidence="2 5" id="KW-0690">Ribosome biogenesis</keyword>
<keyword evidence="8" id="KW-1185">Reference proteome</keyword>
<dbReference type="PANTHER" id="PTHR33317">
    <property type="entry name" value="POLYNUCLEOTIDYL TRANSFERASE, RIBONUCLEASE H-LIKE SUPERFAMILY PROTEIN"/>
    <property type="match status" value="1"/>
</dbReference>
<dbReference type="InterPro" id="IPR006641">
    <property type="entry name" value="YqgF/RNaseH-like_dom"/>
</dbReference>
<dbReference type="KEGG" id="vei:Veis_1516"/>
<dbReference type="GO" id="GO:0000967">
    <property type="term" value="P:rRNA 5'-end processing"/>
    <property type="evidence" value="ECO:0007669"/>
    <property type="project" value="UniProtKB-UniRule"/>
</dbReference>
<evidence type="ECO:0000313" key="7">
    <source>
        <dbReference type="EMBL" id="ABM57276.1"/>
    </source>
</evidence>
<dbReference type="InterPro" id="IPR012337">
    <property type="entry name" value="RNaseH-like_sf"/>
</dbReference>
<gene>
    <name evidence="7" type="ordered locus">Veis_1516</name>
</gene>
<dbReference type="Proteomes" id="UP000000374">
    <property type="component" value="Chromosome"/>
</dbReference>
<dbReference type="CDD" id="cd16964">
    <property type="entry name" value="YqgF"/>
    <property type="match status" value="1"/>
</dbReference>
<dbReference type="InterPro" id="IPR005227">
    <property type="entry name" value="YqgF"/>
</dbReference>
<dbReference type="GO" id="GO:0005829">
    <property type="term" value="C:cytosol"/>
    <property type="evidence" value="ECO:0007669"/>
    <property type="project" value="TreeGrafter"/>
</dbReference>
<dbReference type="GeneID" id="76460137"/>
<organism evidence="7 8">
    <name type="scientific">Verminephrobacter eiseniae (strain EF01-2)</name>
    <dbReference type="NCBI Taxonomy" id="391735"/>
    <lineage>
        <taxon>Bacteria</taxon>
        <taxon>Pseudomonadati</taxon>
        <taxon>Pseudomonadota</taxon>
        <taxon>Betaproteobacteria</taxon>
        <taxon>Burkholderiales</taxon>
        <taxon>Comamonadaceae</taxon>
        <taxon>Verminephrobacter</taxon>
    </lineage>
</organism>
<dbReference type="HAMAP" id="MF_00651">
    <property type="entry name" value="Nuclease_YqgF"/>
    <property type="match status" value="1"/>
</dbReference>
<name>A1WI19_VEREI</name>
<reference evidence="8" key="1">
    <citation type="submission" date="2006-12" db="EMBL/GenBank/DDBJ databases">
        <title>Complete sequence of chromosome 1 of Verminephrobacter eiseniae EF01-2.</title>
        <authorList>
            <person name="Copeland A."/>
            <person name="Lucas S."/>
            <person name="Lapidus A."/>
            <person name="Barry K."/>
            <person name="Detter J.C."/>
            <person name="Glavina del Rio T."/>
            <person name="Dalin E."/>
            <person name="Tice H."/>
            <person name="Pitluck S."/>
            <person name="Chertkov O."/>
            <person name="Brettin T."/>
            <person name="Bruce D."/>
            <person name="Han C."/>
            <person name="Tapia R."/>
            <person name="Gilna P."/>
            <person name="Schmutz J."/>
            <person name="Larimer F."/>
            <person name="Land M."/>
            <person name="Hauser L."/>
            <person name="Kyrpides N."/>
            <person name="Kim E."/>
            <person name="Stahl D."/>
            <person name="Richardson P."/>
        </authorList>
    </citation>
    <scope>NUCLEOTIDE SEQUENCE [LARGE SCALE GENOMIC DNA]</scope>
    <source>
        <strain evidence="8">EF01-2</strain>
    </source>
</reference>
<comment type="similarity">
    <text evidence="5">Belongs to the YqgF HJR family.</text>
</comment>
<evidence type="ECO:0000256" key="4">
    <source>
        <dbReference type="ARBA" id="ARBA00022801"/>
    </source>
</evidence>
<protein>
    <recommendedName>
        <fullName evidence="5">Putative pre-16S rRNA nuclease</fullName>
        <ecNumber evidence="5">3.1.-.-</ecNumber>
    </recommendedName>
</protein>
<dbReference type="GO" id="GO:0004518">
    <property type="term" value="F:nuclease activity"/>
    <property type="evidence" value="ECO:0007669"/>
    <property type="project" value="UniProtKB-KW"/>
</dbReference>
<feature type="domain" description="YqgF/RNase H-like" evidence="6">
    <location>
        <begin position="37"/>
        <end position="136"/>
    </location>
</feature>
<dbReference type="OrthoDB" id="9796140at2"/>
<dbReference type="InterPro" id="IPR037027">
    <property type="entry name" value="YqgF/RNaseH-like_dom_sf"/>
</dbReference>
<evidence type="ECO:0000259" key="6">
    <source>
        <dbReference type="SMART" id="SM00732"/>
    </source>
</evidence>
<dbReference type="STRING" id="391735.Veis_1516"/>
<evidence type="ECO:0000256" key="2">
    <source>
        <dbReference type="ARBA" id="ARBA00022517"/>
    </source>
</evidence>
<evidence type="ECO:0000256" key="1">
    <source>
        <dbReference type="ARBA" id="ARBA00022490"/>
    </source>
</evidence>
<dbReference type="AlphaFoldDB" id="A1WI19"/>
<proteinExistence type="inferred from homology"/>
<keyword evidence="3 5" id="KW-0540">Nuclease</keyword>
<keyword evidence="4 5" id="KW-0378">Hydrolase</keyword>
<dbReference type="eggNOG" id="COG0816">
    <property type="taxonomic scope" value="Bacteria"/>
</dbReference>
<comment type="function">
    <text evidence="5">Could be a nuclease involved in processing of the 5'-end of pre-16S rRNA.</text>
</comment>